<dbReference type="Gene3D" id="3.40.630.30">
    <property type="match status" value="1"/>
</dbReference>
<dbReference type="InterPro" id="IPR016181">
    <property type="entry name" value="Acyl_CoA_acyltransferase"/>
</dbReference>
<reference evidence="2" key="1">
    <citation type="journal article" date="2021" name="Open Biol.">
        <title>Shared evolutionary footprints suggest mitochondrial oxidative damage underlies multiple complex I losses in fungi.</title>
        <authorList>
            <person name="Schikora-Tamarit M.A."/>
            <person name="Marcet-Houben M."/>
            <person name="Nosek J."/>
            <person name="Gabaldon T."/>
        </authorList>
    </citation>
    <scope>NUCLEOTIDE SEQUENCE</scope>
    <source>
        <strain evidence="2">CBS6341</strain>
    </source>
</reference>
<accession>A0A9P8P7F3</accession>
<dbReference type="AlphaFoldDB" id="A0A9P8P7F3"/>
<protein>
    <recommendedName>
        <fullName evidence="1">LYC1 C-terminal domain-containing protein</fullName>
    </recommendedName>
</protein>
<dbReference type="InterPro" id="IPR053013">
    <property type="entry name" value="LAT"/>
</dbReference>
<dbReference type="PANTHER" id="PTHR34815:SF2">
    <property type="entry name" value="N-ACETYLTRANSFERASE DOMAIN-CONTAINING PROTEIN"/>
    <property type="match status" value="1"/>
</dbReference>
<sequence length="304" mass="36151">MMKSLNLIVLQMRKCGACETLNKQAWVAKEGELKNIIAPCILGVYTLPEHRNKGYAGKMINLLNKYWDSKLNDDCFMYLYSEVGDFYERVEYKGFKIPTHKIKLDDKIELNNLGSDYEYLYYNSYQDLIDQYNQRVQNLIVSKSKTTSKFIYSQIPLIDYFSWFHLRDFHTGEILGRYPTATTIDQVKFGVKFDNENYIIWKHEWNFEELIILGCNTTNLKNLIELFELSIIEYKQSKLKYVYLWDSSIPISIKQDFLKHLNDKYPNSKFNQINSSIPSIRPLNIDTRNDVDYIWETNEKWGWS</sequence>
<reference evidence="2" key="2">
    <citation type="submission" date="2021-01" db="EMBL/GenBank/DDBJ databases">
        <authorList>
            <person name="Schikora-Tamarit M.A."/>
        </authorList>
    </citation>
    <scope>NUCLEOTIDE SEQUENCE</scope>
    <source>
        <strain evidence="2">CBS6341</strain>
    </source>
</reference>
<dbReference type="EMBL" id="JAEUBF010001406">
    <property type="protein sequence ID" value="KAH3666722.1"/>
    <property type="molecule type" value="Genomic_DNA"/>
</dbReference>
<organism evidence="2 3">
    <name type="scientific">Wickerhamomyces mucosus</name>
    <dbReference type="NCBI Taxonomy" id="1378264"/>
    <lineage>
        <taxon>Eukaryota</taxon>
        <taxon>Fungi</taxon>
        <taxon>Dikarya</taxon>
        <taxon>Ascomycota</taxon>
        <taxon>Saccharomycotina</taxon>
        <taxon>Saccharomycetes</taxon>
        <taxon>Phaffomycetales</taxon>
        <taxon>Wickerhamomycetaceae</taxon>
        <taxon>Wickerhamomyces</taxon>
    </lineage>
</organism>
<dbReference type="OrthoDB" id="2020070at2759"/>
<dbReference type="InterPro" id="IPR055100">
    <property type="entry name" value="GNAT_LYC1-like"/>
</dbReference>
<dbReference type="SUPFAM" id="SSF55729">
    <property type="entry name" value="Acyl-CoA N-acyltransferases (Nat)"/>
    <property type="match status" value="1"/>
</dbReference>
<evidence type="ECO:0000313" key="2">
    <source>
        <dbReference type="EMBL" id="KAH3666722.1"/>
    </source>
</evidence>
<gene>
    <name evidence="2" type="ORF">WICMUC_005539</name>
</gene>
<evidence type="ECO:0000259" key="1">
    <source>
        <dbReference type="Pfam" id="PF22998"/>
    </source>
</evidence>
<evidence type="ECO:0000313" key="3">
    <source>
        <dbReference type="Proteomes" id="UP000769528"/>
    </source>
</evidence>
<dbReference type="PANTHER" id="PTHR34815">
    <property type="entry name" value="LYSINE ACETYLTRANSFERASE"/>
    <property type="match status" value="1"/>
</dbReference>
<comment type="caution">
    <text evidence="2">The sequence shown here is derived from an EMBL/GenBank/DDBJ whole genome shotgun (WGS) entry which is preliminary data.</text>
</comment>
<keyword evidence="3" id="KW-1185">Reference proteome</keyword>
<feature type="domain" description="LYC1 C-terminal" evidence="1">
    <location>
        <begin position="115"/>
        <end position="303"/>
    </location>
</feature>
<proteinExistence type="predicted"/>
<name>A0A9P8P7F3_9ASCO</name>
<dbReference type="Pfam" id="PF22998">
    <property type="entry name" value="GNAT_LYC1-like"/>
    <property type="match status" value="1"/>
</dbReference>
<dbReference type="Proteomes" id="UP000769528">
    <property type="component" value="Unassembled WGS sequence"/>
</dbReference>